<dbReference type="InterPro" id="IPR036259">
    <property type="entry name" value="MFS_trans_sf"/>
</dbReference>
<comment type="similarity">
    <text evidence="2">Belongs to the major facilitator superfamily. Sugar transporter (TC 2.A.1.1) family.</text>
</comment>
<dbReference type="Gene3D" id="1.20.1250.20">
    <property type="entry name" value="MFS general substrate transporter like domains"/>
    <property type="match status" value="1"/>
</dbReference>
<feature type="transmembrane region" description="Helical" evidence="10">
    <location>
        <begin position="191"/>
        <end position="214"/>
    </location>
</feature>
<evidence type="ECO:0000256" key="2">
    <source>
        <dbReference type="ARBA" id="ARBA00010992"/>
    </source>
</evidence>
<feature type="domain" description="Major facilitator superfamily (MFS) profile" evidence="11">
    <location>
        <begin position="1"/>
        <end position="337"/>
    </location>
</feature>
<evidence type="ECO:0000313" key="12">
    <source>
        <dbReference type="EMBL" id="PHT63210.1"/>
    </source>
</evidence>
<dbReference type="PANTHER" id="PTHR23500:SF567">
    <property type="entry name" value="SUGAR TRANSPORT PROTEIN 12-LIKE"/>
    <property type="match status" value="1"/>
</dbReference>
<evidence type="ECO:0000259" key="11">
    <source>
        <dbReference type="PROSITE" id="PS50850"/>
    </source>
</evidence>
<keyword evidence="8 10" id="KW-0472">Membrane</keyword>
<sequence>QLLTLFTSSLYLAALVTSIGASFVSKKHGRKLTMFLGGLFFLIGAVLNAAAVHISMLILGRFFLGLGVGFANQSVPIYLSEIAPYKYRGTFNVLFQLAITLGILTVNIVNFLTNKIPGGWGWRVSLGGAAYPSSLIDRGNTEEAEQLLKKIRGIDNVKAEFKDLVEATEASKKVKGPWKNLVTVQKYRPQLILSALIPTFQQLTGINVVMFYAPVLFKTLGFKANASLMSAVITGAVNVGATFISVYCTDSTMRHRLNEHASLVRGGTSFLEDVVLYEVRVVHLLRGTLSYFYVPETKNIPIEEMSQVWREHWYWKKFVDDDDAEIKPRVKPATDIV</sequence>
<dbReference type="GO" id="GO:0016020">
    <property type="term" value="C:membrane"/>
    <property type="evidence" value="ECO:0007669"/>
    <property type="project" value="UniProtKB-SubCell"/>
</dbReference>
<dbReference type="InterPro" id="IPR045262">
    <property type="entry name" value="STP/PLT_plant"/>
</dbReference>
<dbReference type="Pfam" id="PF00083">
    <property type="entry name" value="Sugar_tr"/>
    <property type="match status" value="1"/>
</dbReference>
<comment type="caution">
    <text evidence="12">The sequence shown here is derived from an EMBL/GenBank/DDBJ whole genome shotgun (WGS) entry which is preliminary data.</text>
</comment>
<proteinExistence type="inferred from homology"/>
<accession>A0A2G2Y0F8</accession>
<evidence type="ECO:0000256" key="4">
    <source>
        <dbReference type="ARBA" id="ARBA00022597"/>
    </source>
</evidence>
<evidence type="ECO:0000256" key="1">
    <source>
        <dbReference type="ARBA" id="ARBA00004141"/>
    </source>
</evidence>
<gene>
    <name evidence="12" type="ORF">T459_32925</name>
</gene>
<reference evidence="12 13" key="2">
    <citation type="journal article" date="2017" name="Genome Biol.">
        <title>New reference genome sequences of hot pepper reveal the massive evolution of plant disease-resistance genes by retroduplication.</title>
        <authorList>
            <person name="Kim S."/>
            <person name="Park J."/>
            <person name="Yeom S.I."/>
            <person name="Kim Y.M."/>
            <person name="Seo E."/>
            <person name="Kim K.T."/>
            <person name="Kim M.S."/>
            <person name="Lee J.M."/>
            <person name="Cheong K."/>
            <person name="Shin H.S."/>
            <person name="Kim S.B."/>
            <person name="Han K."/>
            <person name="Lee J."/>
            <person name="Park M."/>
            <person name="Lee H.A."/>
            <person name="Lee H.Y."/>
            <person name="Lee Y."/>
            <person name="Oh S."/>
            <person name="Lee J.H."/>
            <person name="Choi E."/>
            <person name="Choi E."/>
            <person name="Lee S.E."/>
            <person name="Jeon J."/>
            <person name="Kim H."/>
            <person name="Choi G."/>
            <person name="Song H."/>
            <person name="Lee J."/>
            <person name="Lee S.C."/>
            <person name="Kwon J.K."/>
            <person name="Lee H.Y."/>
            <person name="Koo N."/>
            <person name="Hong Y."/>
            <person name="Kim R.W."/>
            <person name="Kang W.H."/>
            <person name="Huh J.H."/>
            <person name="Kang B.C."/>
            <person name="Yang T.J."/>
            <person name="Lee Y.H."/>
            <person name="Bennetzen J.L."/>
            <person name="Choi D."/>
        </authorList>
    </citation>
    <scope>NUCLEOTIDE SEQUENCE [LARGE SCALE GENOMIC DNA]</scope>
    <source>
        <strain evidence="13">cv. CM334</strain>
    </source>
</reference>
<keyword evidence="5 10" id="KW-0812">Transmembrane</keyword>
<dbReference type="InterPro" id="IPR005828">
    <property type="entry name" value="MFS_sugar_transport-like"/>
</dbReference>
<dbReference type="PRINTS" id="PR00171">
    <property type="entry name" value="SUGRTRNSPORT"/>
</dbReference>
<dbReference type="InterPro" id="IPR020846">
    <property type="entry name" value="MFS_dom"/>
</dbReference>
<dbReference type="PROSITE" id="PS00217">
    <property type="entry name" value="SUGAR_TRANSPORT_2"/>
    <property type="match status" value="1"/>
</dbReference>
<evidence type="ECO:0000256" key="5">
    <source>
        <dbReference type="ARBA" id="ARBA00022692"/>
    </source>
</evidence>
<dbReference type="SUPFAM" id="SSF103473">
    <property type="entry name" value="MFS general substrate transporter"/>
    <property type="match status" value="1"/>
</dbReference>
<keyword evidence="7 10" id="KW-1133">Transmembrane helix</keyword>
<evidence type="ECO:0000256" key="7">
    <source>
        <dbReference type="ARBA" id="ARBA00022989"/>
    </source>
</evidence>
<dbReference type="InterPro" id="IPR003663">
    <property type="entry name" value="Sugar/inositol_transpt"/>
</dbReference>
<dbReference type="AlphaFoldDB" id="A0A2G2Y0F8"/>
<feature type="transmembrane region" description="Helical" evidence="10">
    <location>
        <begin position="226"/>
        <end position="248"/>
    </location>
</feature>
<keyword evidence="4 12" id="KW-0762">Sugar transport</keyword>
<evidence type="ECO:0000256" key="9">
    <source>
        <dbReference type="ARBA" id="ARBA00044504"/>
    </source>
</evidence>
<dbReference type="PROSITE" id="PS50850">
    <property type="entry name" value="MFS"/>
    <property type="match status" value="1"/>
</dbReference>
<dbReference type="GO" id="GO:0015144">
    <property type="term" value="F:carbohydrate transmembrane transporter activity"/>
    <property type="evidence" value="ECO:0007669"/>
    <property type="project" value="InterPro"/>
</dbReference>
<dbReference type="Proteomes" id="UP000222542">
    <property type="component" value="Unassembled WGS sequence"/>
</dbReference>
<organism evidence="12 13">
    <name type="scientific">Capsicum annuum</name>
    <name type="common">Capsicum pepper</name>
    <dbReference type="NCBI Taxonomy" id="4072"/>
    <lineage>
        <taxon>Eukaryota</taxon>
        <taxon>Viridiplantae</taxon>
        <taxon>Streptophyta</taxon>
        <taxon>Embryophyta</taxon>
        <taxon>Tracheophyta</taxon>
        <taxon>Spermatophyta</taxon>
        <taxon>Magnoliopsida</taxon>
        <taxon>eudicotyledons</taxon>
        <taxon>Gunneridae</taxon>
        <taxon>Pentapetalae</taxon>
        <taxon>asterids</taxon>
        <taxon>lamiids</taxon>
        <taxon>Solanales</taxon>
        <taxon>Solanaceae</taxon>
        <taxon>Solanoideae</taxon>
        <taxon>Capsiceae</taxon>
        <taxon>Capsicum</taxon>
    </lineage>
</organism>
<reference evidence="12 13" key="1">
    <citation type="journal article" date="2014" name="Nat. Genet.">
        <title>Genome sequence of the hot pepper provides insights into the evolution of pungency in Capsicum species.</title>
        <authorList>
            <person name="Kim S."/>
            <person name="Park M."/>
            <person name="Yeom S.I."/>
            <person name="Kim Y.M."/>
            <person name="Lee J.M."/>
            <person name="Lee H.A."/>
            <person name="Seo E."/>
            <person name="Choi J."/>
            <person name="Cheong K."/>
            <person name="Kim K.T."/>
            <person name="Jung K."/>
            <person name="Lee G.W."/>
            <person name="Oh S.K."/>
            <person name="Bae C."/>
            <person name="Kim S.B."/>
            <person name="Lee H.Y."/>
            <person name="Kim S.Y."/>
            <person name="Kim M.S."/>
            <person name="Kang B.C."/>
            <person name="Jo Y.D."/>
            <person name="Yang H.B."/>
            <person name="Jeong H.J."/>
            <person name="Kang W.H."/>
            <person name="Kwon J.K."/>
            <person name="Shin C."/>
            <person name="Lim J.Y."/>
            <person name="Park J.H."/>
            <person name="Huh J.H."/>
            <person name="Kim J.S."/>
            <person name="Kim B.D."/>
            <person name="Cohen O."/>
            <person name="Paran I."/>
            <person name="Suh M.C."/>
            <person name="Lee S.B."/>
            <person name="Kim Y.K."/>
            <person name="Shin Y."/>
            <person name="Noh S.J."/>
            <person name="Park J."/>
            <person name="Seo Y.S."/>
            <person name="Kwon S.Y."/>
            <person name="Kim H.A."/>
            <person name="Park J.M."/>
            <person name="Kim H.J."/>
            <person name="Choi S.B."/>
            <person name="Bosland P.W."/>
            <person name="Reeves G."/>
            <person name="Jo S.H."/>
            <person name="Lee B.W."/>
            <person name="Cho H.T."/>
            <person name="Choi H.S."/>
            <person name="Lee M.S."/>
            <person name="Yu Y."/>
            <person name="Do Choi Y."/>
            <person name="Park B.S."/>
            <person name="van Deynze A."/>
            <person name="Ashrafi H."/>
            <person name="Hill T."/>
            <person name="Kim W.T."/>
            <person name="Pai H.S."/>
            <person name="Ahn H.K."/>
            <person name="Yeam I."/>
            <person name="Giovannoni J.J."/>
            <person name="Rose J.K."/>
            <person name="Sorensen I."/>
            <person name="Lee S.J."/>
            <person name="Kim R.W."/>
            <person name="Choi I.Y."/>
            <person name="Choi B.S."/>
            <person name="Lim J.S."/>
            <person name="Lee Y.H."/>
            <person name="Choi D."/>
        </authorList>
    </citation>
    <scope>NUCLEOTIDE SEQUENCE [LARGE SCALE GENOMIC DNA]</scope>
    <source>
        <strain evidence="13">cv. CM334</strain>
    </source>
</reference>
<name>A0A2G2Y0F8_CAPAN</name>
<keyword evidence="3" id="KW-0813">Transport</keyword>
<evidence type="ECO:0000256" key="8">
    <source>
        <dbReference type="ARBA" id="ARBA00023136"/>
    </source>
</evidence>
<dbReference type="STRING" id="4072.A0A2G2Y0F8"/>
<keyword evidence="13" id="KW-1185">Reference proteome</keyword>
<dbReference type="InterPro" id="IPR005829">
    <property type="entry name" value="Sugar_transporter_CS"/>
</dbReference>
<feature type="transmembrane region" description="Helical" evidence="10">
    <location>
        <begin position="6"/>
        <end position="24"/>
    </location>
</feature>
<keyword evidence="6" id="KW-0769">Symport</keyword>
<comment type="subcellular location">
    <subcellularLocation>
        <location evidence="1">Membrane</location>
        <topology evidence="1">Multi-pass membrane protein</topology>
    </subcellularLocation>
</comment>
<feature type="transmembrane region" description="Helical" evidence="10">
    <location>
        <begin position="36"/>
        <end position="64"/>
    </location>
</feature>
<evidence type="ECO:0000256" key="3">
    <source>
        <dbReference type="ARBA" id="ARBA00022448"/>
    </source>
</evidence>
<evidence type="ECO:0000313" key="13">
    <source>
        <dbReference type="Proteomes" id="UP000222542"/>
    </source>
</evidence>
<evidence type="ECO:0000256" key="6">
    <source>
        <dbReference type="ARBA" id="ARBA00022847"/>
    </source>
</evidence>
<dbReference type="PANTHER" id="PTHR23500">
    <property type="entry name" value="SOLUTE CARRIER FAMILY 2, FACILITATED GLUCOSE TRANSPORTER"/>
    <property type="match status" value="1"/>
</dbReference>
<dbReference type="GO" id="GO:0015293">
    <property type="term" value="F:symporter activity"/>
    <property type="evidence" value="ECO:0007669"/>
    <property type="project" value="UniProtKB-KW"/>
</dbReference>
<feature type="transmembrane region" description="Helical" evidence="10">
    <location>
        <begin position="93"/>
        <end position="113"/>
    </location>
</feature>
<dbReference type="Gramene" id="PHT63210">
    <property type="protein sequence ID" value="PHT63210"/>
    <property type="gene ID" value="T459_32925"/>
</dbReference>
<evidence type="ECO:0000256" key="10">
    <source>
        <dbReference type="SAM" id="Phobius"/>
    </source>
</evidence>
<dbReference type="EMBL" id="AYRZ02000042">
    <property type="protein sequence ID" value="PHT63210.1"/>
    <property type="molecule type" value="Genomic_DNA"/>
</dbReference>
<protein>
    <submittedName>
        <fullName evidence="12">Sugar transport protein 1</fullName>
    </submittedName>
</protein>
<feature type="non-terminal residue" evidence="12">
    <location>
        <position position="1"/>
    </location>
</feature>
<comment type="similarity">
    <text evidence="9">Belongs to the major facilitator superfamily. Phosphate:H(+) symporter (TC 2.A.1.9) family.</text>
</comment>